<dbReference type="Proteomes" id="UP000663823">
    <property type="component" value="Unassembled WGS sequence"/>
</dbReference>
<evidence type="ECO:0000313" key="2">
    <source>
        <dbReference type="Proteomes" id="UP000663823"/>
    </source>
</evidence>
<dbReference type="EMBL" id="CAJOAX010017417">
    <property type="protein sequence ID" value="CAF4173183.1"/>
    <property type="molecule type" value="Genomic_DNA"/>
</dbReference>
<protein>
    <submittedName>
        <fullName evidence="1">Uncharacterized protein</fullName>
    </submittedName>
</protein>
<dbReference type="AlphaFoldDB" id="A0A819ZFR8"/>
<evidence type="ECO:0000313" key="1">
    <source>
        <dbReference type="EMBL" id="CAF4173183.1"/>
    </source>
</evidence>
<proteinExistence type="predicted"/>
<name>A0A819ZFR8_9BILA</name>
<accession>A0A819ZFR8</accession>
<sequence length="49" mass="5245">TTAPLNILLSPSFSVASVITITSAPQAIASSFNHGLLKSIDEHTRYFLN</sequence>
<feature type="non-terminal residue" evidence="1">
    <location>
        <position position="1"/>
    </location>
</feature>
<gene>
    <name evidence="1" type="ORF">OTI717_LOCUS37307</name>
</gene>
<reference evidence="1" key="1">
    <citation type="submission" date="2021-02" db="EMBL/GenBank/DDBJ databases">
        <authorList>
            <person name="Nowell W R."/>
        </authorList>
    </citation>
    <scope>NUCLEOTIDE SEQUENCE</scope>
</reference>
<organism evidence="1 2">
    <name type="scientific">Rotaria sordida</name>
    <dbReference type="NCBI Taxonomy" id="392033"/>
    <lineage>
        <taxon>Eukaryota</taxon>
        <taxon>Metazoa</taxon>
        <taxon>Spiralia</taxon>
        <taxon>Gnathifera</taxon>
        <taxon>Rotifera</taxon>
        <taxon>Eurotatoria</taxon>
        <taxon>Bdelloidea</taxon>
        <taxon>Philodinida</taxon>
        <taxon>Philodinidae</taxon>
        <taxon>Rotaria</taxon>
    </lineage>
</organism>
<comment type="caution">
    <text evidence="1">The sequence shown here is derived from an EMBL/GenBank/DDBJ whole genome shotgun (WGS) entry which is preliminary data.</text>
</comment>